<dbReference type="AlphaFoldDB" id="A0A088CQW4"/>
<reference evidence="1" key="1">
    <citation type="journal article" date="2014" name="PLoS ONE">
        <title>The 203 kbp Mitochondrial Genome of the Phytopathogenic Fungus Sclerotinia borealis Reveals Multiple Invasions of Introns and Genomic Duplications.</title>
        <authorList>
            <person name="Mardanov A.V."/>
            <person name="Beletsky A.V."/>
            <person name="Kadnikov V.V."/>
            <person name="Ignatov A.N."/>
            <person name="Ravin N.V."/>
        </authorList>
    </citation>
    <scope>NUCLEOTIDE SEQUENCE</scope>
    <source>
        <strain evidence="1">F-4128</strain>
    </source>
</reference>
<organism evidence="1">
    <name type="scientific">Sclerotinia borealis</name>
    <dbReference type="NCBI Taxonomy" id="77105"/>
    <lineage>
        <taxon>Eukaryota</taxon>
        <taxon>Fungi</taxon>
        <taxon>Dikarya</taxon>
        <taxon>Ascomycota</taxon>
        <taxon>Pezizomycotina</taxon>
        <taxon>Leotiomycetes</taxon>
        <taxon>Helotiales</taxon>
        <taxon>Sclerotiniaceae</taxon>
        <taxon>Sclerotinia</taxon>
    </lineage>
</organism>
<dbReference type="EMBL" id="KJ434027">
    <property type="protein sequence ID" value="AIJ56814.1"/>
    <property type="molecule type" value="Genomic_DNA"/>
</dbReference>
<protein>
    <submittedName>
        <fullName evidence="1">Uncharacterized protein</fullName>
    </submittedName>
</protein>
<proteinExistence type="predicted"/>
<gene>
    <name evidence="1" type="ORF">SBORM_0122</name>
</gene>
<dbReference type="RefSeq" id="YP_009072389.1">
    <property type="nucleotide sequence ID" value="NC_025200.1"/>
</dbReference>
<sequence>MTCIFMYKDIYTWKPLYWDLPVNSAKSYLFSGVDIGRSSSTPLTFNNSSNLESVTNKFWFNNILWIINEVVGFPLLICSNAKDSGLFAKGLMELKDLLLLCGAKEPIKYLVKDIAAIEPNPIRLSNINGLL</sequence>
<geneLocation type="mitochondrion" evidence="1"/>
<dbReference type="GeneID" id="20498032"/>
<name>A0A088CQW4_9HELO</name>
<keyword evidence="1" id="KW-0496">Mitochondrion</keyword>
<accession>A0A088CQW4</accession>
<evidence type="ECO:0000313" key="1">
    <source>
        <dbReference type="EMBL" id="AIJ56814.1"/>
    </source>
</evidence>